<sequence length="1548" mass="177657">MMLCDSNQQSRTREKKKSSQIPPPSHLSPHAPPLYILPFSLFKTENIPHQIPPPAHLPHNNSVKIPMIGCVLDRPEENKKSEFLIRFTDEEPINWSDLLDPPIDESEEVSTVEGHVEAVEIAITETKAETQNCEAMRQDIQAILKILGDRKNNSNRASKEGSESSVNDNDGGPDGERGGQGVVRSDRMINWRKRVELPLFEGGEPWNWISRAEKFFEVQKVEEEEKLQLVFISMEGNSVWRRDERNCLREAINHQTDRDGRGVRTGIRDANGQTSKVLEEQILGYFMAGLLEEVADHVRPHDPPDLMTATRGWLGMWRNYVQARGPEVHMRPKITTPMTRVEVPREPSHRGGGVESVASVRREATQGGGNVRTVGDGRERNTQNLSYSEYMKRREDGRCFRCGGPFSLGHRCPEWGLRMLIMSEEEEEGGTGEPKLNLVQMELSTLSARGLSSPKTMKLWGRIGRREVLVLIDSGSQSSGGTGVEGGGYQPYLVSLGDGQRKKIMGCCEQVAVKVGEADILERFYLFELRGVELILGIEWLRKLGKVTVELNIKGDPTLERKIVGPRTLSKIDDVEACLLIWELGLLEAQNENQICKGLFEGQKEEMEQVLGRYHHVFAEPTGLPPERGSLHQIKLKEGMDPVNVRPYRYPHVMKSEIERQVAEMLQTGPYSSPVIFVKKKDGNWRFCVNYRALNRATVSDKFPIPVIEELLDELRGACYFSKVDLKAGYHQIRMGKEDIEKTTFRTHQGHYEFVVMPFGLTNAPTTFQNSMNNLFQPFLRTFVLVFFDDILVYSQTWGEHLKHVETVLSVLERDCWVANKAKYEFGQTKVKYLGHVISQKGVEMDADKVSAVMEWERPRTLKGMRGFLGLTGYYRRFVKDYGRIAKPLTELLKKGGFAWNDKAEEAWETLKKAMTTVPVLSLPDFRQPFHIECDASGRGVGAQGVVRGDAKQVNLREGINGASVGHSTLEPYLLGQRFVVHIDQKSLRHLLEQRITTQNQQNWIAKLMGYDFEIVYKAGTMNQAVDALSRKREGEDTEELELRVVARPYWQDFEEVTREVAADPVLQKVVEEIRKDPNTHPTYSLENERLYYKGRLVLSAQSSWIPTLITEFHVTQAGGYSGVYRTYRRIAQYLFWRGMKKNVTEFQHKYLSSSPKGLLQPLPIPNAVWEDLSLDFIVRLPKSRGYDAILVVVDRLSKYAHFLPLKHPYTARIVAEVFTREIVRLHGISKSVVSDRDPLFLSVFWKELFKGLGTKLKMSAAYHLQTDGQTEVVNRVLEGYLRCFCSEQSAEWMVVLPWVEYWYNTSYQRAIKCTPFETVYGRQPPSLHRYIPGETLVEAVRQELQTRDEAFRQLKFHLERAQEQMIRQANKKRKPANFEVGDWVYLRIRPHRQTSMPTRLHPKLSTRYFGSFQISQKLGEVAYKLQLQDTTRIHPVFHVSQLKKAIGEKRVKKELPRELQAEGPSFWPMGVLGRRQAQQGKKTVPQLLIEWQEGGSDGATWDDEATIREQYPDFNLGDKIEFQVEGIDRLEENQKKWIVYERRKRHN</sequence>
<organism evidence="19 20">
    <name type="scientific">Vigna mungo</name>
    <name type="common">Black gram</name>
    <name type="synonym">Phaseolus mungo</name>
    <dbReference type="NCBI Taxonomy" id="3915"/>
    <lineage>
        <taxon>Eukaryota</taxon>
        <taxon>Viridiplantae</taxon>
        <taxon>Streptophyta</taxon>
        <taxon>Embryophyta</taxon>
        <taxon>Tracheophyta</taxon>
        <taxon>Spermatophyta</taxon>
        <taxon>Magnoliopsida</taxon>
        <taxon>eudicotyledons</taxon>
        <taxon>Gunneridae</taxon>
        <taxon>Pentapetalae</taxon>
        <taxon>rosids</taxon>
        <taxon>fabids</taxon>
        <taxon>Fabales</taxon>
        <taxon>Fabaceae</taxon>
        <taxon>Papilionoideae</taxon>
        <taxon>50 kb inversion clade</taxon>
        <taxon>NPAAA clade</taxon>
        <taxon>indigoferoid/millettioid clade</taxon>
        <taxon>Phaseoleae</taxon>
        <taxon>Vigna</taxon>
    </lineage>
</organism>
<dbReference type="InterPro" id="IPR050951">
    <property type="entry name" value="Retrovirus_Pol_polyprotein"/>
</dbReference>
<evidence type="ECO:0000259" key="17">
    <source>
        <dbReference type="PROSITE" id="PS50878"/>
    </source>
</evidence>
<evidence type="ECO:0000256" key="9">
    <source>
        <dbReference type="ARBA" id="ARBA00022842"/>
    </source>
</evidence>
<gene>
    <name evidence="19" type="ORF">V8G54_035121</name>
</gene>
<evidence type="ECO:0000256" key="8">
    <source>
        <dbReference type="ARBA" id="ARBA00022801"/>
    </source>
</evidence>
<keyword evidence="13" id="KW-0238">DNA-binding</keyword>
<feature type="domain" description="Integrase catalytic" evidence="18">
    <location>
        <begin position="1160"/>
        <end position="1324"/>
    </location>
</feature>
<dbReference type="InterPro" id="IPR012337">
    <property type="entry name" value="RNaseH-like_sf"/>
</dbReference>
<dbReference type="GO" id="GO:0015074">
    <property type="term" value="P:DNA integration"/>
    <property type="evidence" value="ECO:0007669"/>
    <property type="project" value="UniProtKB-KW"/>
</dbReference>
<feature type="compositionally biased region" description="Basic and acidic residues" evidence="16">
    <location>
        <begin position="152"/>
        <end position="162"/>
    </location>
</feature>
<dbReference type="CDD" id="cd01647">
    <property type="entry name" value="RT_LTR"/>
    <property type="match status" value="1"/>
</dbReference>
<keyword evidence="14" id="KW-0233">DNA recombination</keyword>
<evidence type="ECO:0000256" key="4">
    <source>
        <dbReference type="ARBA" id="ARBA00022722"/>
    </source>
</evidence>
<keyword evidence="7" id="KW-0255">Endonuclease</keyword>
<keyword evidence="2" id="KW-0808">Transferase</keyword>
<dbReference type="FunFam" id="3.30.70.270:FF:000020">
    <property type="entry name" value="Transposon Tf2-6 polyprotein-like Protein"/>
    <property type="match status" value="1"/>
</dbReference>
<evidence type="ECO:0000256" key="14">
    <source>
        <dbReference type="ARBA" id="ARBA00023172"/>
    </source>
</evidence>
<dbReference type="GO" id="GO:0006310">
    <property type="term" value="P:DNA recombination"/>
    <property type="evidence" value="ECO:0007669"/>
    <property type="project" value="UniProtKB-KW"/>
</dbReference>
<evidence type="ECO:0000256" key="2">
    <source>
        <dbReference type="ARBA" id="ARBA00022679"/>
    </source>
</evidence>
<evidence type="ECO:0000256" key="10">
    <source>
        <dbReference type="ARBA" id="ARBA00022908"/>
    </source>
</evidence>
<dbReference type="Gene3D" id="3.30.420.10">
    <property type="entry name" value="Ribonuclease H-like superfamily/Ribonuclease H"/>
    <property type="match status" value="1"/>
</dbReference>
<dbReference type="InterPro" id="IPR021109">
    <property type="entry name" value="Peptidase_aspartic_dom_sf"/>
</dbReference>
<name>A0AAQ3RE88_VIGMU</name>
<keyword evidence="9" id="KW-0460">Magnesium</keyword>
<dbReference type="InterPro" id="IPR000477">
    <property type="entry name" value="RT_dom"/>
</dbReference>
<evidence type="ECO:0000256" key="13">
    <source>
        <dbReference type="ARBA" id="ARBA00023125"/>
    </source>
</evidence>
<keyword evidence="20" id="KW-1185">Reference proteome</keyword>
<evidence type="ECO:0000256" key="15">
    <source>
        <dbReference type="ARBA" id="ARBA00023268"/>
    </source>
</evidence>
<dbReference type="Gene3D" id="2.40.70.10">
    <property type="entry name" value="Acid Proteases"/>
    <property type="match status" value="1"/>
</dbReference>
<feature type="compositionally biased region" description="Pro residues" evidence="16">
    <location>
        <begin position="21"/>
        <end position="30"/>
    </location>
</feature>
<dbReference type="Pfam" id="PF00078">
    <property type="entry name" value="RVT_1"/>
    <property type="match status" value="1"/>
</dbReference>
<dbReference type="Pfam" id="PF17919">
    <property type="entry name" value="RT_RNaseH_2"/>
    <property type="match status" value="1"/>
</dbReference>
<dbReference type="Gene3D" id="3.30.70.270">
    <property type="match status" value="2"/>
</dbReference>
<dbReference type="PANTHER" id="PTHR37984">
    <property type="entry name" value="PROTEIN CBG26694"/>
    <property type="match status" value="1"/>
</dbReference>
<evidence type="ECO:0000256" key="7">
    <source>
        <dbReference type="ARBA" id="ARBA00022759"/>
    </source>
</evidence>
<feature type="domain" description="Reverse transcriptase" evidence="17">
    <location>
        <begin position="659"/>
        <end position="838"/>
    </location>
</feature>
<dbReference type="PROSITE" id="PS50994">
    <property type="entry name" value="INTEGRASE"/>
    <property type="match status" value="1"/>
</dbReference>
<dbReference type="InterPro" id="IPR001584">
    <property type="entry name" value="Integrase_cat-core"/>
</dbReference>
<keyword evidence="1" id="KW-0645">Protease</keyword>
<keyword evidence="15" id="KW-0511">Multifunctional enzyme</keyword>
<evidence type="ECO:0000256" key="3">
    <source>
        <dbReference type="ARBA" id="ARBA00022695"/>
    </source>
</evidence>
<dbReference type="GO" id="GO:0004190">
    <property type="term" value="F:aspartic-type endopeptidase activity"/>
    <property type="evidence" value="ECO:0007669"/>
    <property type="project" value="UniProtKB-KW"/>
</dbReference>
<protein>
    <recommendedName>
        <fullName evidence="21">Reverse transcriptase</fullName>
    </recommendedName>
</protein>
<dbReference type="InterPro" id="IPR041577">
    <property type="entry name" value="RT_RNaseH_2"/>
</dbReference>
<dbReference type="GO" id="GO:0003964">
    <property type="term" value="F:RNA-directed DNA polymerase activity"/>
    <property type="evidence" value="ECO:0007669"/>
    <property type="project" value="UniProtKB-KW"/>
</dbReference>
<keyword evidence="10" id="KW-0229">DNA integration</keyword>
<dbReference type="SUPFAM" id="SSF53098">
    <property type="entry name" value="Ribonuclease H-like"/>
    <property type="match status" value="1"/>
</dbReference>
<dbReference type="InterPro" id="IPR043128">
    <property type="entry name" value="Rev_trsase/Diguanyl_cyclase"/>
</dbReference>
<keyword evidence="5" id="KW-0479">Metal-binding</keyword>
<dbReference type="GO" id="GO:0006508">
    <property type="term" value="P:proteolysis"/>
    <property type="evidence" value="ECO:0007669"/>
    <property type="project" value="UniProtKB-KW"/>
</dbReference>
<dbReference type="InterPro" id="IPR056924">
    <property type="entry name" value="SH3_Tf2-1"/>
</dbReference>
<dbReference type="InterPro" id="IPR043502">
    <property type="entry name" value="DNA/RNA_pol_sf"/>
</dbReference>
<reference evidence="19 20" key="1">
    <citation type="journal article" date="2023" name="Life. Sci Alliance">
        <title>Evolutionary insights into 3D genome organization and epigenetic landscape of Vigna mungo.</title>
        <authorList>
            <person name="Junaid A."/>
            <person name="Singh B."/>
            <person name="Bhatia S."/>
        </authorList>
    </citation>
    <scope>NUCLEOTIDE SEQUENCE [LARGE SCALE GENOMIC DNA]</scope>
    <source>
        <strain evidence="19">Urdbean</strain>
    </source>
</reference>
<evidence type="ECO:0000313" key="20">
    <source>
        <dbReference type="Proteomes" id="UP001374535"/>
    </source>
</evidence>
<accession>A0AAQ3RE88</accession>
<dbReference type="PANTHER" id="PTHR37984:SF5">
    <property type="entry name" value="PROTEIN NYNRIN-LIKE"/>
    <property type="match status" value="1"/>
</dbReference>
<dbReference type="FunFam" id="3.10.10.10:FF:000007">
    <property type="entry name" value="Retrovirus-related Pol polyprotein from transposon 17.6-like Protein"/>
    <property type="match status" value="1"/>
</dbReference>
<evidence type="ECO:0000256" key="12">
    <source>
        <dbReference type="ARBA" id="ARBA00022932"/>
    </source>
</evidence>
<evidence type="ECO:0000256" key="6">
    <source>
        <dbReference type="ARBA" id="ARBA00022750"/>
    </source>
</evidence>
<dbReference type="InterPro" id="IPR041588">
    <property type="entry name" value="Integrase_H2C2"/>
</dbReference>
<keyword evidence="11" id="KW-0695">RNA-directed DNA polymerase</keyword>
<dbReference type="PROSITE" id="PS50878">
    <property type="entry name" value="RT_POL"/>
    <property type="match status" value="1"/>
</dbReference>
<evidence type="ECO:0000313" key="19">
    <source>
        <dbReference type="EMBL" id="WVY89607.1"/>
    </source>
</evidence>
<evidence type="ECO:0000259" key="18">
    <source>
        <dbReference type="PROSITE" id="PS50994"/>
    </source>
</evidence>
<proteinExistence type="predicted"/>
<dbReference type="GO" id="GO:0003887">
    <property type="term" value="F:DNA-directed DNA polymerase activity"/>
    <property type="evidence" value="ECO:0007669"/>
    <property type="project" value="UniProtKB-KW"/>
</dbReference>
<feature type="region of interest" description="Disordered" evidence="16">
    <location>
        <begin position="341"/>
        <end position="384"/>
    </location>
</feature>
<evidence type="ECO:0000256" key="16">
    <source>
        <dbReference type="SAM" id="MobiDB-lite"/>
    </source>
</evidence>
<feature type="compositionally biased region" description="Polar residues" evidence="16">
    <location>
        <begin position="1"/>
        <end position="10"/>
    </location>
</feature>
<dbReference type="InterPro" id="IPR036397">
    <property type="entry name" value="RNaseH_sf"/>
</dbReference>
<evidence type="ECO:0000256" key="11">
    <source>
        <dbReference type="ARBA" id="ARBA00022918"/>
    </source>
</evidence>
<dbReference type="GO" id="GO:0004519">
    <property type="term" value="F:endonuclease activity"/>
    <property type="evidence" value="ECO:0007669"/>
    <property type="project" value="UniProtKB-KW"/>
</dbReference>
<dbReference type="Pfam" id="PF24626">
    <property type="entry name" value="SH3_Tf2-1"/>
    <property type="match status" value="1"/>
</dbReference>
<feature type="region of interest" description="Disordered" evidence="16">
    <location>
        <begin position="1"/>
        <end position="30"/>
    </location>
</feature>
<dbReference type="GO" id="GO:0046872">
    <property type="term" value="F:metal ion binding"/>
    <property type="evidence" value="ECO:0007669"/>
    <property type="project" value="UniProtKB-KW"/>
</dbReference>
<feature type="region of interest" description="Disordered" evidence="16">
    <location>
        <begin position="152"/>
        <end position="183"/>
    </location>
</feature>
<dbReference type="Proteomes" id="UP001374535">
    <property type="component" value="Chromosome 11"/>
</dbReference>
<dbReference type="EMBL" id="CP144690">
    <property type="protein sequence ID" value="WVY89607.1"/>
    <property type="molecule type" value="Genomic_DNA"/>
</dbReference>
<keyword evidence="3" id="KW-0548">Nucleotidyltransferase</keyword>
<evidence type="ECO:0000256" key="1">
    <source>
        <dbReference type="ARBA" id="ARBA00022670"/>
    </source>
</evidence>
<dbReference type="Gene3D" id="3.10.10.10">
    <property type="entry name" value="HIV Type 1 Reverse Transcriptase, subunit A, domain 1"/>
    <property type="match status" value="1"/>
</dbReference>
<keyword evidence="4" id="KW-0540">Nuclease</keyword>
<dbReference type="CDD" id="cd00303">
    <property type="entry name" value="retropepsin_like"/>
    <property type="match status" value="1"/>
</dbReference>
<dbReference type="Pfam" id="PF17921">
    <property type="entry name" value="Integrase_H2C2"/>
    <property type="match status" value="1"/>
</dbReference>
<keyword evidence="12" id="KW-0239">DNA-directed DNA polymerase</keyword>
<evidence type="ECO:0000256" key="5">
    <source>
        <dbReference type="ARBA" id="ARBA00022723"/>
    </source>
</evidence>
<evidence type="ECO:0008006" key="21">
    <source>
        <dbReference type="Google" id="ProtNLM"/>
    </source>
</evidence>
<keyword evidence="8" id="KW-0378">Hydrolase</keyword>
<dbReference type="Gene3D" id="1.10.340.70">
    <property type="match status" value="1"/>
</dbReference>
<dbReference type="GO" id="GO:0003677">
    <property type="term" value="F:DNA binding"/>
    <property type="evidence" value="ECO:0007669"/>
    <property type="project" value="UniProtKB-KW"/>
</dbReference>
<dbReference type="SUPFAM" id="SSF56672">
    <property type="entry name" value="DNA/RNA polymerases"/>
    <property type="match status" value="1"/>
</dbReference>
<keyword evidence="6" id="KW-0064">Aspartyl protease</keyword>